<sequence length="261" mass="30101">MNSDGVYDFYLHEKDCDIGEIKRKILDAVSDDHKDDFERFYPSPADLNYLPRNSVLIRLQFTLKKPYTSRGEDAFSTNPIVRDKFTCLPIVRPSTWKGNLRFAATKLKGPKNPIIIRLFGSNPDSEDTVKGRLYFFPTFFKDRAGNDVITPLKRETRTPARGPIPLEVMKPGTKGDFYLLYVPYPGKENFRDEIKEDLKLIAEALKLMFYTYGFSAKRTSGFGVVEKQLKGNLWMRGGVSKNFSDLHKLSEILDGYRYEQH</sequence>
<evidence type="ECO:0000313" key="3">
    <source>
        <dbReference type="EMBL" id="REE28993.1"/>
    </source>
</evidence>
<dbReference type="GO" id="GO:0051607">
    <property type="term" value="P:defense response to virus"/>
    <property type="evidence" value="ECO:0007669"/>
    <property type="project" value="UniProtKB-KW"/>
</dbReference>
<reference evidence="3 4" key="1">
    <citation type="submission" date="2018-07" db="EMBL/GenBank/DDBJ databases">
        <title>Genomic Encyclopedia of Type Strains, Phase IV (KMG-IV): sequencing the most valuable type-strain genomes for metagenomic binning, comparative biology and taxonomic classification.</title>
        <authorList>
            <person name="Goeker M."/>
        </authorList>
    </citation>
    <scope>NUCLEOTIDE SEQUENCE [LARGE SCALE GENOMIC DNA]</scope>
    <source>
        <strain evidence="3 4">DSM 7466</strain>
    </source>
</reference>
<accession>A0A371NER0</accession>
<dbReference type="AlphaFoldDB" id="A0A371NER0"/>
<feature type="domain" description="CRISPR type III-associated protein" evidence="2">
    <location>
        <begin position="72"/>
        <end position="226"/>
    </location>
</feature>
<dbReference type="Pfam" id="PF03787">
    <property type="entry name" value="RAMPs"/>
    <property type="match status" value="1"/>
</dbReference>
<comment type="caution">
    <text evidence="3">The sequence shown here is derived from an EMBL/GenBank/DDBJ whole genome shotgun (WGS) entry which is preliminary data.</text>
</comment>
<proteinExistence type="predicted"/>
<gene>
    <name evidence="3" type="ORF">C7452_1026</name>
</gene>
<evidence type="ECO:0000259" key="2">
    <source>
        <dbReference type="Pfam" id="PF03787"/>
    </source>
</evidence>
<dbReference type="InterPro" id="IPR005537">
    <property type="entry name" value="RAMP_III_fam"/>
</dbReference>
<organism evidence="3 4">
    <name type="scientific">Methanothermobacter defluvii</name>
    <dbReference type="NCBI Taxonomy" id="49339"/>
    <lineage>
        <taxon>Archaea</taxon>
        <taxon>Methanobacteriati</taxon>
        <taxon>Methanobacteriota</taxon>
        <taxon>Methanomada group</taxon>
        <taxon>Methanobacteria</taxon>
        <taxon>Methanobacteriales</taxon>
        <taxon>Methanobacteriaceae</taxon>
        <taxon>Methanothermobacter</taxon>
    </lineage>
</organism>
<dbReference type="EMBL" id="QREL01000001">
    <property type="protein sequence ID" value="REE28993.1"/>
    <property type="molecule type" value="Genomic_DNA"/>
</dbReference>
<keyword evidence="1" id="KW-0051">Antiviral defense</keyword>
<dbReference type="Proteomes" id="UP000256864">
    <property type="component" value="Unassembled WGS sequence"/>
</dbReference>
<dbReference type="RefSeq" id="WP_115892436.1">
    <property type="nucleotide sequence ID" value="NZ_QREL01000001.1"/>
</dbReference>
<keyword evidence="4" id="KW-1185">Reference proteome</keyword>
<evidence type="ECO:0000256" key="1">
    <source>
        <dbReference type="ARBA" id="ARBA00023118"/>
    </source>
</evidence>
<dbReference type="CDD" id="cd09726">
    <property type="entry name" value="RAMP_I_III"/>
    <property type="match status" value="1"/>
</dbReference>
<evidence type="ECO:0000313" key="4">
    <source>
        <dbReference type="Proteomes" id="UP000256864"/>
    </source>
</evidence>
<protein>
    <submittedName>
        <fullName evidence="3">CRISPR-associated protein Cmr2</fullName>
    </submittedName>
</protein>
<name>A0A371NER0_9EURY</name>